<evidence type="ECO:0000313" key="4">
    <source>
        <dbReference type="Proteomes" id="UP000053864"/>
    </source>
</evidence>
<evidence type="ECO:0000313" key="1">
    <source>
        <dbReference type="EMBL" id="ETK93985.1"/>
    </source>
</evidence>
<gene>
    <name evidence="3" type="ORF">L914_02871</name>
    <name evidence="1" type="ORF">L915_02897</name>
    <name evidence="2" type="ORF">L916_02873</name>
</gene>
<proteinExistence type="predicted"/>
<dbReference type="EMBL" id="KI684763">
    <property type="protein sequence ID" value="ETK93985.1"/>
    <property type="molecule type" value="Genomic_DNA"/>
</dbReference>
<dbReference type="Proteomes" id="UP000053864">
    <property type="component" value="Unassembled WGS sequence"/>
</dbReference>
<name>W2JLU3_PHYNI</name>
<dbReference type="EMBL" id="KI691260">
    <property type="protein sequence ID" value="ETM53672.1"/>
    <property type="molecule type" value="Genomic_DNA"/>
</dbReference>
<evidence type="ECO:0000313" key="2">
    <source>
        <dbReference type="EMBL" id="ETL47374.1"/>
    </source>
</evidence>
<dbReference type="EMBL" id="KI671265">
    <property type="protein sequence ID" value="ETL47374.1"/>
    <property type="molecule type" value="Genomic_DNA"/>
</dbReference>
<dbReference type="Proteomes" id="UP000054532">
    <property type="component" value="Unassembled WGS sequence"/>
</dbReference>
<sequence length="60" mass="7074">MLVPPQPRVKFYVDQAGADRSLSSIHVIRKEISTMFSQLSALQPALKRWRQIIRYRNQFT</sequence>
<protein>
    <submittedName>
        <fullName evidence="2">Uncharacterized protein</fullName>
    </submittedName>
</protein>
<dbReference type="Proteomes" id="UP000053236">
    <property type="component" value="Unassembled WGS sequence"/>
</dbReference>
<reference evidence="3" key="3">
    <citation type="submission" date="2013-11" db="EMBL/GenBank/DDBJ databases">
        <title>The Genome Sequence of Phytophthora parasitica IAC_01/95.</title>
        <authorList>
            <consortium name="The Broad Institute Genomics Platform"/>
            <person name="Russ C."/>
            <person name="Tyler B."/>
            <person name="Panabieres F."/>
            <person name="Shan W."/>
            <person name="Tripathy S."/>
            <person name="Grunwald N."/>
            <person name="Machado M."/>
            <person name="Johnson C.S."/>
            <person name="Arredondo F."/>
            <person name="Hong C."/>
            <person name="Coffey M."/>
            <person name="Young S.K."/>
            <person name="Zeng Q."/>
            <person name="Gargeya S."/>
            <person name="Fitzgerald M."/>
            <person name="Abouelleil A."/>
            <person name="Alvarado L."/>
            <person name="Chapman S.B."/>
            <person name="Gainer-Dewar J."/>
            <person name="Goldberg J."/>
            <person name="Griggs A."/>
            <person name="Gujja S."/>
            <person name="Hansen M."/>
            <person name="Howarth C."/>
            <person name="Imamovic A."/>
            <person name="Ireland A."/>
            <person name="Larimer J."/>
            <person name="McCowan C."/>
            <person name="Murphy C."/>
            <person name="Pearson M."/>
            <person name="Poon T.W."/>
            <person name="Priest M."/>
            <person name="Roberts A."/>
            <person name="Saif S."/>
            <person name="Shea T."/>
            <person name="Sykes S."/>
            <person name="Wortman J."/>
            <person name="Nusbaum C."/>
            <person name="Birren B."/>
        </authorList>
    </citation>
    <scope>NUCLEOTIDE SEQUENCE [LARGE SCALE GENOMIC DNA]</scope>
    <source>
        <strain evidence="3">IAC_01/95</strain>
    </source>
</reference>
<reference evidence="2 4" key="2">
    <citation type="submission" date="2013-11" db="EMBL/GenBank/DDBJ databases">
        <title>The Genome Sequence of Phytophthora parasitica CJ05E6.</title>
        <authorList>
            <consortium name="The Broad Institute Genomics Platform"/>
            <person name="Russ C."/>
            <person name="Tyler B."/>
            <person name="Panabieres F."/>
            <person name="Shan W."/>
            <person name="Tripathy S."/>
            <person name="Grunwald N."/>
            <person name="Machado M."/>
            <person name="Johnson C.S."/>
            <person name="Arredondo F."/>
            <person name="Hong C."/>
            <person name="Coffey M."/>
            <person name="Young S.K."/>
            <person name="Zeng Q."/>
            <person name="Gargeya S."/>
            <person name="Fitzgerald M."/>
            <person name="Abouelleil A."/>
            <person name="Alvarado L."/>
            <person name="Chapman S.B."/>
            <person name="Gainer-Dewar J."/>
            <person name="Goldberg J."/>
            <person name="Griggs A."/>
            <person name="Gujja S."/>
            <person name="Hansen M."/>
            <person name="Howarth C."/>
            <person name="Imamovic A."/>
            <person name="Ireland A."/>
            <person name="Larimer J."/>
            <person name="McCowan C."/>
            <person name="Murphy C."/>
            <person name="Pearson M."/>
            <person name="Poon T.W."/>
            <person name="Priest M."/>
            <person name="Roberts A."/>
            <person name="Saif S."/>
            <person name="Shea T."/>
            <person name="Sykes S."/>
            <person name="Wortman J."/>
            <person name="Nusbaum C."/>
            <person name="Birren B."/>
        </authorList>
    </citation>
    <scope>NUCLEOTIDE SEQUENCE [LARGE SCALE GENOMIC DNA]</scope>
    <source>
        <strain evidence="2 4">CJ05E6</strain>
    </source>
</reference>
<dbReference type="AlphaFoldDB" id="W2JLU3"/>
<reference evidence="1" key="1">
    <citation type="submission" date="2013-11" db="EMBL/GenBank/DDBJ databases">
        <title>The Genome Sequence of Phytophthora parasitica CJ02B3.</title>
        <authorList>
            <consortium name="The Broad Institute Genomics Platform"/>
            <person name="Russ C."/>
            <person name="Tyler B."/>
            <person name="Panabieres F."/>
            <person name="Shan W."/>
            <person name="Tripathy S."/>
            <person name="Grunwald N."/>
            <person name="Machado M."/>
            <person name="Johnson C.S."/>
            <person name="Arredondo F."/>
            <person name="Hong C."/>
            <person name="Coffey M."/>
            <person name="Young S.K."/>
            <person name="Zeng Q."/>
            <person name="Gargeya S."/>
            <person name="Fitzgerald M."/>
            <person name="Abouelleil A."/>
            <person name="Alvarado L."/>
            <person name="Chapman S.B."/>
            <person name="Gainer-Dewar J."/>
            <person name="Goldberg J."/>
            <person name="Griggs A."/>
            <person name="Gujja S."/>
            <person name="Hansen M."/>
            <person name="Howarth C."/>
            <person name="Imamovic A."/>
            <person name="Ireland A."/>
            <person name="Larimer J."/>
            <person name="McCowan C."/>
            <person name="Murphy C."/>
            <person name="Pearson M."/>
            <person name="Poon T.W."/>
            <person name="Priest M."/>
            <person name="Roberts A."/>
            <person name="Saif S."/>
            <person name="Shea T."/>
            <person name="Sykes S."/>
            <person name="Wortman J."/>
            <person name="Nusbaum C."/>
            <person name="Birren B."/>
        </authorList>
    </citation>
    <scope>NUCLEOTIDE SEQUENCE [LARGE SCALE GENOMIC DNA]</scope>
    <source>
        <strain evidence="1">CJ02B3</strain>
    </source>
</reference>
<evidence type="ECO:0000313" key="3">
    <source>
        <dbReference type="EMBL" id="ETM53672.1"/>
    </source>
</evidence>
<organism evidence="2 4">
    <name type="scientific">Phytophthora nicotianae</name>
    <name type="common">Potato buckeye rot agent</name>
    <name type="synonym">Phytophthora parasitica</name>
    <dbReference type="NCBI Taxonomy" id="4792"/>
    <lineage>
        <taxon>Eukaryota</taxon>
        <taxon>Sar</taxon>
        <taxon>Stramenopiles</taxon>
        <taxon>Oomycota</taxon>
        <taxon>Peronosporomycetes</taxon>
        <taxon>Peronosporales</taxon>
        <taxon>Peronosporaceae</taxon>
        <taxon>Phytophthora</taxon>
    </lineage>
</organism>
<accession>W2JLU3</accession>